<comment type="caution">
    <text evidence="8">The sequence shown here is derived from an EMBL/GenBank/DDBJ whole genome shotgun (WGS) entry which is preliminary data.</text>
</comment>
<proteinExistence type="inferred from homology"/>
<dbReference type="SUPFAM" id="SSF54373">
    <property type="entry name" value="FAD-linked reductases, C-terminal domain"/>
    <property type="match status" value="1"/>
</dbReference>
<evidence type="ECO:0000256" key="4">
    <source>
        <dbReference type="ARBA" id="ARBA00023002"/>
    </source>
</evidence>
<dbReference type="Gene3D" id="3.50.50.60">
    <property type="entry name" value="FAD/NAD(P)-binding domain"/>
    <property type="match status" value="1"/>
</dbReference>
<evidence type="ECO:0000256" key="3">
    <source>
        <dbReference type="ARBA" id="ARBA00022827"/>
    </source>
</evidence>
<evidence type="ECO:0000313" key="8">
    <source>
        <dbReference type="EMBL" id="OAP55113.1"/>
    </source>
</evidence>
<dbReference type="InterPro" id="IPR036188">
    <property type="entry name" value="FAD/NAD-bd_sf"/>
</dbReference>
<comment type="similarity">
    <text evidence="1">Belongs to the paxM FAD-dependent monooxygenase family.</text>
</comment>
<protein>
    <recommendedName>
        <fullName evidence="7">FAD-binding domain-containing protein</fullName>
    </recommendedName>
</protein>
<evidence type="ECO:0000256" key="6">
    <source>
        <dbReference type="SAM" id="MobiDB-lite"/>
    </source>
</evidence>
<keyword evidence="5" id="KW-0503">Monooxygenase</keyword>
<keyword evidence="3" id="KW-0274">FAD</keyword>
<evidence type="ECO:0000256" key="1">
    <source>
        <dbReference type="ARBA" id="ARBA00007992"/>
    </source>
</evidence>
<evidence type="ECO:0000259" key="7">
    <source>
        <dbReference type="Pfam" id="PF01494"/>
    </source>
</evidence>
<dbReference type="InterPro" id="IPR050493">
    <property type="entry name" value="FAD-dep_Monooxygenase_BioMet"/>
</dbReference>
<dbReference type="GO" id="GO:0004497">
    <property type="term" value="F:monooxygenase activity"/>
    <property type="evidence" value="ECO:0007669"/>
    <property type="project" value="UniProtKB-KW"/>
</dbReference>
<gene>
    <name evidence="8" type="ORF">AYL99_10813</name>
</gene>
<keyword evidence="2" id="KW-0285">Flavoprotein</keyword>
<keyword evidence="9" id="KW-1185">Reference proteome</keyword>
<dbReference type="PANTHER" id="PTHR13789">
    <property type="entry name" value="MONOOXYGENASE"/>
    <property type="match status" value="1"/>
</dbReference>
<dbReference type="OrthoDB" id="16820at2759"/>
<feature type="region of interest" description="Disordered" evidence="6">
    <location>
        <begin position="279"/>
        <end position="306"/>
    </location>
</feature>
<dbReference type="Pfam" id="PF01494">
    <property type="entry name" value="FAD_binding_3"/>
    <property type="match status" value="1"/>
</dbReference>
<evidence type="ECO:0000256" key="5">
    <source>
        <dbReference type="ARBA" id="ARBA00023033"/>
    </source>
</evidence>
<dbReference type="PRINTS" id="PR00420">
    <property type="entry name" value="RNGMNOXGNASE"/>
</dbReference>
<dbReference type="Proteomes" id="UP000078343">
    <property type="component" value="Unassembled WGS sequence"/>
</dbReference>
<feature type="domain" description="FAD-binding" evidence="7">
    <location>
        <begin position="13"/>
        <end position="238"/>
    </location>
</feature>
<dbReference type="STRING" id="1367422.A0A178Z7F7"/>
<dbReference type="EMBL" id="LVYI01000012">
    <property type="protein sequence ID" value="OAP55113.1"/>
    <property type="molecule type" value="Genomic_DNA"/>
</dbReference>
<accession>A0A178Z7F7</accession>
<dbReference type="AlphaFoldDB" id="A0A178Z7F7"/>
<dbReference type="GeneID" id="30014981"/>
<dbReference type="GO" id="GO:0071949">
    <property type="term" value="F:FAD binding"/>
    <property type="evidence" value="ECO:0007669"/>
    <property type="project" value="InterPro"/>
</dbReference>
<reference evidence="8 9" key="1">
    <citation type="submission" date="2016-04" db="EMBL/GenBank/DDBJ databases">
        <title>Draft genome of Fonsecaea erecta CBS 125763.</title>
        <authorList>
            <person name="Weiss V.A."/>
            <person name="Vicente V.A."/>
            <person name="Raittz R.T."/>
            <person name="Moreno L.F."/>
            <person name="De Souza E.M."/>
            <person name="Pedrosa F.O."/>
            <person name="Steffens M.B."/>
            <person name="Faoro H."/>
            <person name="Tadra-Sfeir M.Z."/>
            <person name="Najafzadeh M.J."/>
            <person name="Felipe M.S."/>
            <person name="Teixeira M."/>
            <person name="Sun J."/>
            <person name="Xi L."/>
            <person name="Gomes R."/>
            <person name="De Azevedo C.M."/>
            <person name="Salgado C.G."/>
            <person name="Da Silva M.B."/>
            <person name="Nascimento M.F."/>
            <person name="Queiroz-Telles F."/>
            <person name="Attili D.S."/>
            <person name="Gorbushina A."/>
        </authorList>
    </citation>
    <scope>NUCLEOTIDE SEQUENCE [LARGE SCALE GENOMIC DNA]</scope>
    <source>
        <strain evidence="8 9">CBS 125763</strain>
    </source>
</reference>
<evidence type="ECO:0000313" key="9">
    <source>
        <dbReference type="Proteomes" id="UP000078343"/>
    </source>
</evidence>
<sequence length="344" mass="38496">MPLLPDVQQRYGEPYLVIHRADLHKVLLDRAYKAGVKIILDTFVSIINEAEPSVILGDGTKLTADLIIGADGLKSHARKAVLNGQDVNIRFSPSCVYRTLIPAASLRSNPDLEPLIDHANAIYWVGPQAHVVAYPISNSTMYNFVLCDSSTPSVGLVAKVVPLSELQTRFGDWDPLVRQLIDLVPEPLKWQLAEIEESPTWVSTSGRLVVIGDASHAMVPHLAQGAAMALEDAAALAECVDRAADRTDLPVLMGHFQDIRRDRCYRIQREARELGEMWHIPDGPEQERRDQDMRQASLEDSWSVATSDNPNRWGDAKFQPYLFGYDAFQEAITHLDTHYKQPQR</sequence>
<name>A0A178Z7F7_9EURO</name>
<keyword evidence="4" id="KW-0560">Oxidoreductase</keyword>
<dbReference type="RefSeq" id="XP_018688480.1">
    <property type="nucleotide sequence ID" value="XM_018842319.1"/>
</dbReference>
<evidence type="ECO:0000256" key="2">
    <source>
        <dbReference type="ARBA" id="ARBA00022630"/>
    </source>
</evidence>
<dbReference type="InterPro" id="IPR002938">
    <property type="entry name" value="FAD-bd"/>
</dbReference>
<dbReference type="SUPFAM" id="SSF51905">
    <property type="entry name" value="FAD/NAD(P)-binding domain"/>
    <property type="match status" value="1"/>
</dbReference>
<organism evidence="8 9">
    <name type="scientific">Fonsecaea erecta</name>
    <dbReference type="NCBI Taxonomy" id="1367422"/>
    <lineage>
        <taxon>Eukaryota</taxon>
        <taxon>Fungi</taxon>
        <taxon>Dikarya</taxon>
        <taxon>Ascomycota</taxon>
        <taxon>Pezizomycotina</taxon>
        <taxon>Eurotiomycetes</taxon>
        <taxon>Chaetothyriomycetidae</taxon>
        <taxon>Chaetothyriales</taxon>
        <taxon>Herpotrichiellaceae</taxon>
        <taxon>Fonsecaea</taxon>
    </lineage>
</organism>
<dbReference type="PANTHER" id="PTHR13789:SF147">
    <property type="entry name" value="PUTATIVE (AFU_ORTHOLOGUE AFUA_2G01950)-RELATED"/>
    <property type="match status" value="1"/>
</dbReference>